<sequence length="426" mass="49607">MAIDFDAVITNPRLRQLFAEQEERRKAYPPESNLLPHETFWRDHQVWLQKRGYMLRPRYHPDWVPSSLSRSKKGIIGPEDACVAVKGHLLDARKISTGEKVMLKRILKSQHPYEVDIHKYLTTGGLASHPQNHCAPLYEVLQSPYDEDVVLLVLPLYRKFHSPSFVTVGEIVEFFRQIFKASPKVFSFTFPLLTIRYLQGLRFIHQCGVAHRDCGYMNIMMDPRDLYPDGFHPMSQILDAAWTPALAKHSTRTRAPVKYYFIDFGISCAFDPADTEPLAIPIRAGDKSAPDFTDDSLIPINPFPTDVYYIGNLIRMDIMEVQYMCLYGVDCVHLRQDVQQYRRIDFMGPLIEDMVQADPTKRPNMDVVVERFEYIRRSLPWWKLRRRLRLREEDGAPILSFVRDVRQFFHTLCDIVMSHSAIPTCK</sequence>
<evidence type="ECO:0000259" key="1">
    <source>
        <dbReference type="PROSITE" id="PS50011"/>
    </source>
</evidence>
<name>A0AAD5UV11_9APHY</name>
<keyword evidence="3" id="KW-1185">Reference proteome</keyword>
<dbReference type="SUPFAM" id="SSF56112">
    <property type="entry name" value="Protein kinase-like (PK-like)"/>
    <property type="match status" value="1"/>
</dbReference>
<proteinExistence type="predicted"/>
<dbReference type="Gene3D" id="1.10.510.10">
    <property type="entry name" value="Transferase(Phosphotransferase) domain 1"/>
    <property type="match status" value="1"/>
</dbReference>
<dbReference type="PROSITE" id="PS50011">
    <property type="entry name" value="PROTEIN_KINASE_DOM"/>
    <property type="match status" value="1"/>
</dbReference>
<feature type="domain" description="Protein kinase" evidence="1">
    <location>
        <begin position="40"/>
        <end position="375"/>
    </location>
</feature>
<reference evidence="2" key="1">
    <citation type="submission" date="2022-07" db="EMBL/GenBank/DDBJ databases">
        <title>Genome Sequence of Physisporinus lineatus.</title>
        <authorList>
            <person name="Buettner E."/>
        </authorList>
    </citation>
    <scope>NUCLEOTIDE SEQUENCE</scope>
    <source>
        <strain evidence="2">VT162</strain>
    </source>
</reference>
<evidence type="ECO:0000313" key="3">
    <source>
        <dbReference type="Proteomes" id="UP001212997"/>
    </source>
</evidence>
<gene>
    <name evidence="2" type="ORF">NLI96_g9842</name>
</gene>
<dbReference type="GO" id="GO:0004672">
    <property type="term" value="F:protein kinase activity"/>
    <property type="evidence" value="ECO:0007669"/>
    <property type="project" value="InterPro"/>
</dbReference>
<dbReference type="GO" id="GO:0005524">
    <property type="term" value="F:ATP binding"/>
    <property type="evidence" value="ECO:0007669"/>
    <property type="project" value="InterPro"/>
</dbReference>
<accession>A0AAD5UV11</accession>
<dbReference type="AlphaFoldDB" id="A0AAD5UV11"/>
<comment type="caution">
    <text evidence="2">The sequence shown here is derived from an EMBL/GenBank/DDBJ whole genome shotgun (WGS) entry which is preliminary data.</text>
</comment>
<protein>
    <recommendedName>
        <fullName evidence="1">Protein kinase domain-containing protein</fullName>
    </recommendedName>
</protein>
<organism evidence="2 3">
    <name type="scientific">Meripilus lineatus</name>
    <dbReference type="NCBI Taxonomy" id="2056292"/>
    <lineage>
        <taxon>Eukaryota</taxon>
        <taxon>Fungi</taxon>
        <taxon>Dikarya</taxon>
        <taxon>Basidiomycota</taxon>
        <taxon>Agaricomycotina</taxon>
        <taxon>Agaricomycetes</taxon>
        <taxon>Polyporales</taxon>
        <taxon>Meripilaceae</taxon>
        <taxon>Meripilus</taxon>
    </lineage>
</organism>
<dbReference type="InterPro" id="IPR000719">
    <property type="entry name" value="Prot_kinase_dom"/>
</dbReference>
<dbReference type="InterPro" id="IPR011009">
    <property type="entry name" value="Kinase-like_dom_sf"/>
</dbReference>
<evidence type="ECO:0000313" key="2">
    <source>
        <dbReference type="EMBL" id="KAJ3478319.1"/>
    </source>
</evidence>
<dbReference type="Proteomes" id="UP001212997">
    <property type="component" value="Unassembled WGS sequence"/>
</dbReference>
<dbReference type="EMBL" id="JANAWD010000521">
    <property type="protein sequence ID" value="KAJ3478319.1"/>
    <property type="molecule type" value="Genomic_DNA"/>
</dbReference>